<dbReference type="PANTHER" id="PTHR30146">
    <property type="entry name" value="LACI-RELATED TRANSCRIPTIONAL REPRESSOR"/>
    <property type="match status" value="1"/>
</dbReference>
<dbReference type="GO" id="GO:0003677">
    <property type="term" value="F:DNA binding"/>
    <property type="evidence" value="ECO:0007669"/>
    <property type="project" value="UniProtKB-KW"/>
</dbReference>
<dbReference type="InterPro" id="IPR000843">
    <property type="entry name" value="HTH_LacI"/>
</dbReference>
<evidence type="ECO:0000256" key="2">
    <source>
        <dbReference type="ARBA" id="ARBA00023125"/>
    </source>
</evidence>
<dbReference type="EMBL" id="JAUSVX010000028">
    <property type="protein sequence ID" value="MDQ0474939.1"/>
    <property type="molecule type" value="Genomic_DNA"/>
</dbReference>
<dbReference type="RefSeq" id="WP_307285411.1">
    <property type="nucleotide sequence ID" value="NZ_JAUSVX010000028.1"/>
</dbReference>
<organism evidence="6 7">
    <name type="scientific">Labrys wisconsinensis</name>
    <dbReference type="NCBI Taxonomy" id="425677"/>
    <lineage>
        <taxon>Bacteria</taxon>
        <taxon>Pseudomonadati</taxon>
        <taxon>Pseudomonadota</taxon>
        <taxon>Alphaproteobacteria</taxon>
        <taxon>Hyphomicrobiales</taxon>
        <taxon>Xanthobacteraceae</taxon>
        <taxon>Labrys</taxon>
    </lineage>
</organism>
<evidence type="ECO:0000313" key="6">
    <source>
        <dbReference type="EMBL" id="MDQ0474939.1"/>
    </source>
</evidence>
<sequence>MKPVSIRTVAERAGVSVATVSNVLNGKPTVAAALAERVRAVVAELGYVADSSASRLRSGKQALAGLVVPDLANPMFGAFVSIIEHLAREDGFDLIVVSSNDDPGEEAARLDAIQAWRPAGLIVIPCDGGLTARRPRQAHFPIVVADRIPDDGAYDLIAVNNAESAALVTRHIAAQGAASCLVAGSTLRITNIRERWDGVRLAAGAMAVSLIESGLRADTIRPRLRARLAAGPRPDALLTLDHGTTLVAYQVLGELGLAIPRDLLFASFDETEWMRLVTPAVTAVRQPVEAMAEAAWRRLMQRMKGDASPPDTLRLTCAIEIRGSTLRTPGRSAGADGPAVPAATRSPGTAA</sequence>
<dbReference type="SMART" id="SM00354">
    <property type="entry name" value="HTH_LACI"/>
    <property type="match status" value="1"/>
</dbReference>
<gene>
    <name evidence="6" type="ORF">QO011_007981</name>
</gene>
<keyword evidence="1" id="KW-0805">Transcription regulation</keyword>
<accession>A0ABU0JKX7</accession>
<keyword evidence="3" id="KW-0804">Transcription</keyword>
<dbReference type="SUPFAM" id="SSF53822">
    <property type="entry name" value="Periplasmic binding protein-like I"/>
    <property type="match status" value="1"/>
</dbReference>
<evidence type="ECO:0000259" key="5">
    <source>
        <dbReference type="PROSITE" id="PS50932"/>
    </source>
</evidence>
<dbReference type="CDD" id="cd06267">
    <property type="entry name" value="PBP1_LacI_sugar_binding-like"/>
    <property type="match status" value="1"/>
</dbReference>
<reference evidence="6 7" key="1">
    <citation type="submission" date="2023-07" db="EMBL/GenBank/DDBJ databases">
        <title>Genomic Encyclopedia of Type Strains, Phase IV (KMG-IV): sequencing the most valuable type-strain genomes for metagenomic binning, comparative biology and taxonomic classification.</title>
        <authorList>
            <person name="Goeker M."/>
        </authorList>
    </citation>
    <scope>NUCLEOTIDE SEQUENCE [LARGE SCALE GENOMIC DNA]</scope>
    <source>
        <strain evidence="6 7">DSM 19619</strain>
    </source>
</reference>
<dbReference type="PROSITE" id="PS50932">
    <property type="entry name" value="HTH_LACI_2"/>
    <property type="match status" value="1"/>
</dbReference>
<dbReference type="Proteomes" id="UP001242480">
    <property type="component" value="Unassembled WGS sequence"/>
</dbReference>
<feature type="domain" description="HTH lacI-type" evidence="5">
    <location>
        <begin position="4"/>
        <end position="58"/>
    </location>
</feature>
<keyword evidence="2 6" id="KW-0238">DNA-binding</keyword>
<dbReference type="PANTHER" id="PTHR30146:SF145">
    <property type="entry name" value="RIBOSE OPERON REPRESSOR"/>
    <property type="match status" value="1"/>
</dbReference>
<evidence type="ECO:0000313" key="7">
    <source>
        <dbReference type="Proteomes" id="UP001242480"/>
    </source>
</evidence>
<proteinExistence type="predicted"/>
<dbReference type="SUPFAM" id="SSF47413">
    <property type="entry name" value="lambda repressor-like DNA-binding domains"/>
    <property type="match status" value="1"/>
</dbReference>
<dbReference type="Gene3D" id="1.10.260.40">
    <property type="entry name" value="lambda repressor-like DNA-binding domains"/>
    <property type="match status" value="1"/>
</dbReference>
<dbReference type="InterPro" id="IPR046335">
    <property type="entry name" value="LacI/GalR-like_sensor"/>
</dbReference>
<feature type="region of interest" description="Disordered" evidence="4">
    <location>
        <begin position="326"/>
        <end position="351"/>
    </location>
</feature>
<evidence type="ECO:0000256" key="1">
    <source>
        <dbReference type="ARBA" id="ARBA00023015"/>
    </source>
</evidence>
<dbReference type="InterPro" id="IPR028082">
    <property type="entry name" value="Peripla_BP_I"/>
</dbReference>
<protein>
    <submittedName>
        <fullName evidence="6">DNA-binding LacI/PurR family transcriptional regulator</fullName>
    </submittedName>
</protein>
<dbReference type="Gene3D" id="3.40.50.2300">
    <property type="match status" value="2"/>
</dbReference>
<evidence type="ECO:0000256" key="4">
    <source>
        <dbReference type="SAM" id="MobiDB-lite"/>
    </source>
</evidence>
<comment type="caution">
    <text evidence="6">The sequence shown here is derived from an EMBL/GenBank/DDBJ whole genome shotgun (WGS) entry which is preliminary data.</text>
</comment>
<keyword evidence="7" id="KW-1185">Reference proteome</keyword>
<dbReference type="Pfam" id="PF00356">
    <property type="entry name" value="LacI"/>
    <property type="match status" value="1"/>
</dbReference>
<dbReference type="Pfam" id="PF13377">
    <property type="entry name" value="Peripla_BP_3"/>
    <property type="match status" value="1"/>
</dbReference>
<name>A0ABU0JKX7_9HYPH</name>
<dbReference type="CDD" id="cd01392">
    <property type="entry name" value="HTH_LacI"/>
    <property type="match status" value="1"/>
</dbReference>
<evidence type="ECO:0000256" key="3">
    <source>
        <dbReference type="ARBA" id="ARBA00023163"/>
    </source>
</evidence>
<dbReference type="InterPro" id="IPR010982">
    <property type="entry name" value="Lambda_DNA-bd_dom_sf"/>
</dbReference>